<proteinExistence type="inferred from homology"/>
<dbReference type="GO" id="GO:0004805">
    <property type="term" value="F:trehalose-phosphatase activity"/>
    <property type="evidence" value="ECO:0007669"/>
    <property type="project" value="TreeGrafter"/>
</dbReference>
<dbReference type="AlphaFoldDB" id="I4EHW3"/>
<dbReference type="Pfam" id="PF00982">
    <property type="entry name" value="Glyco_transf_20"/>
    <property type="match status" value="1"/>
</dbReference>
<comment type="similarity">
    <text evidence="1">Belongs to the glycosyltransferase 20 family.</text>
</comment>
<evidence type="ECO:0000313" key="2">
    <source>
        <dbReference type="EMBL" id="CCF84275.1"/>
    </source>
</evidence>
<dbReference type="EMBL" id="CAGS01000256">
    <property type="protein sequence ID" value="CCF84275.1"/>
    <property type="molecule type" value="Genomic_DNA"/>
</dbReference>
<comment type="caution">
    <text evidence="2">The sequence shown here is derived from an EMBL/GenBank/DDBJ whole genome shotgun (WGS) entry which is preliminary data.</text>
</comment>
<dbReference type="EC" id="2.4.1.15" evidence="2"/>
<evidence type="ECO:0000256" key="1">
    <source>
        <dbReference type="ARBA" id="ARBA00008799"/>
    </source>
</evidence>
<dbReference type="Proteomes" id="UP000004221">
    <property type="component" value="Unassembled WGS sequence"/>
</dbReference>
<dbReference type="InterPro" id="IPR001830">
    <property type="entry name" value="Glyco_trans_20"/>
</dbReference>
<dbReference type="Gene3D" id="3.40.50.2000">
    <property type="entry name" value="Glycogen Phosphorylase B"/>
    <property type="match status" value="2"/>
</dbReference>
<dbReference type="PANTHER" id="PTHR10788">
    <property type="entry name" value="TREHALOSE-6-PHOSPHATE SYNTHASE"/>
    <property type="match status" value="1"/>
</dbReference>
<dbReference type="PANTHER" id="PTHR10788:SF106">
    <property type="entry name" value="BCDNA.GH08860"/>
    <property type="match status" value="1"/>
</dbReference>
<protein>
    <submittedName>
        <fullName evidence="2">Trehalose-6-phosphate synthase</fullName>
        <ecNumber evidence="2">2.4.1.15</ecNumber>
    </submittedName>
</protein>
<reference evidence="2 3" key="1">
    <citation type="journal article" date="2012" name="ISME J.">
        <title>Nitrification expanded: discovery, physiology and genomics of a nitrite-oxidizing bacterium from the phylum Chloroflexi.</title>
        <authorList>
            <person name="Sorokin D.Y."/>
            <person name="Lucker S."/>
            <person name="Vejmelkova D."/>
            <person name="Kostrikina N.A."/>
            <person name="Kleerebezem R."/>
            <person name="Rijpstra W.I."/>
            <person name="Damste J.S."/>
            <person name="Le Paslier D."/>
            <person name="Muyzer G."/>
            <person name="Wagner M."/>
            <person name="van Loosdrecht M.C."/>
            <person name="Daims H."/>
        </authorList>
    </citation>
    <scope>NUCLEOTIDE SEQUENCE [LARGE SCALE GENOMIC DNA]</scope>
    <source>
        <strain evidence="3">none</strain>
    </source>
</reference>
<name>I4EHW3_9BACT</name>
<dbReference type="CDD" id="cd03788">
    <property type="entry name" value="GT20_TPS"/>
    <property type="match status" value="1"/>
</dbReference>
<keyword evidence="2" id="KW-0808">Transferase</keyword>
<dbReference type="GO" id="GO:0005829">
    <property type="term" value="C:cytosol"/>
    <property type="evidence" value="ECO:0007669"/>
    <property type="project" value="TreeGrafter"/>
</dbReference>
<dbReference type="GO" id="GO:0003825">
    <property type="term" value="F:alpha,alpha-trehalose-phosphate synthase (UDP-forming) activity"/>
    <property type="evidence" value="ECO:0007669"/>
    <property type="project" value="UniProtKB-EC"/>
</dbReference>
<keyword evidence="3" id="KW-1185">Reference proteome</keyword>
<evidence type="ECO:0000313" key="3">
    <source>
        <dbReference type="Proteomes" id="UP000004221"/>
    </source>
</evidence>
<dbReference type="GO" id="GO:0005992">
    <property type="term" value="P:trehalose biosynthetic process"/>
    <property type="evidence" value="ECO:0007669"/>
    <property type="project" value="InterPro"/>
</dbReference>
<gene>
    <name evidence="2" type="primary">otsA</name>
    <name evidence="2" type="ORF">NITHO_3290003</name>
</gene>
<dbReference type="SUPFAM" id="SSF53756">
    <property type="entry name" value="UDP-Glycosyltransferase/glycogen phosphorylase"/>
    <property type="match status" value="1"/>
</dbReference>
<accession>I4EHW3</accession>
<keyword evidence="2" id="KW-0328">Glycosyltransferase</keyword>
<sequence length="525" mass="59535">MEYQHANQWEDGQESAEDLPLRARQLLSRSSLIIASNRGPVEFHLEPDGHFSAKRGSGGVVTAVSAVSRFAHPIWVASAMTDGDRLRARRAEAEGEVVITPPDSDFRLRFVLLDPEVYDRYYNQISNPLLWFLQHYLWDVPRSPDITDSTWQAWWDGYVVANQQFADEIVAAADVSRRPPLVMLQDYHLYLAPGFIRNLRPDLVLQHFIHIPWPDPDYWRLLPKPMRQSIFQSLLANDVVGFQTPAFARSFMYTCEVNLDGVDLDYRGREVHYQGHTTRVRDYPISIDTAAVKNTAASEDALRHEEHLEQFRNEFTIIRVDRAEPSKNIVRGFLAYDRFLEKHAEFLGRVNFLAFLVPSRLEVSEYVDYLDDISTIVGRINTKYADVAERDGVAWQPVTLFIGDDYPRAMAAMKDYDVLLVNAILDGMNLVAKEGALLNRRDGVLVLSEGTGAFQQFAGHALTVSPTDIEGTADALFQALTMPRSQRAARAHELRKIVLEQNIVGWIYNQLEDLAAITGDTVASG</sequence>
<dbReference type="RefSeq" id="WP_008478332.1">
    <property type="nucleotide sequence ID" value="NZ_CAGS01000256.1"/>
</dbReference>
<organism evidence="2 3">
    <name type="scientific">Nitrolancea hollandica Lb</name>
    <dbReference type="NCBI Taxonomy" id="1129897"/>
    <lineage>
        <taxon>Bacteria</taxon>
        <taxon>Pseudomonadati</taxon>
        <taxon>Thermomicrobiota</taxon>
        <taxon>Thermomicrobia</taxon>
        <taxon>Sphaerobacterales</taxon>
        <taxon>Sphaerobacterineae</taxon>
        <taxon>Sphaerobacteraceae</taxon>
        <taxon>Nitrolancea</taxon>
    </lineage>
</organism>